<dbReference type="RefSeq" id="WP_010840340.1">
    <property type="nucleotide sequence ID" value="NZ_QRCM01000001.1"/>
</dbReference>
<sequence>MLRNFTVGFVTEEQAYVGLVANGEWDSLIQMPPGHERAEPDGASDAITVLGDNRDQRFRAGIEVILAGSVA</sequence>
<evidence type="ECO:0000313" key="2">
    <source>
        <dbReference type="Proteomes" id="UP000471120"/>
    </source>
</evidence>
<reference evidence="1 2" key="1">
    <citation type="submission" date="2018-07" db="EMBL/GenBank/DDBJ databases">
        <title>Genome sequence of Rhodococcus rhodnii ATCC 35071 from Rhodnius prolixus.</title>
        <authorList>
            <person name="Patel V."/>
            <person name="Vogel K.J."/>
        </authorList>
    </citation>
    <scope>NUCLEOTIDE SEQUENCE [LARGE SCALE GENOMIC DNA]</scope>
    <source>
        <strain evidence="1 2">ATCC 35071</strain>
    </source>
</reference>
<dbReference type="AlphaFoldDB" id="A0A6P2CHD4"/>
<dbReference type="SUPFAM" id="SSF48498">
    <property type="entry name" value="Tetracyclin repressor-like, C-terminal domain"/>
    <property type="match status" value="1"/>
</dbReference>
<gene>
    <name evidence="1" type="ORF">DW322_21050</name>
</gene>
<comment type="caution">
    <text evidence="1">The sequence shown here is derived from an EMBL/GenBank/DDBJ whole genome shotgun (WGS) entry which is preliminary data.</text>
</comment>
<dbReference type="InterPro" id="IPR036271">
    <property type="entry name" value="Tet_transcr_reg_TetR-rel_C_sf"/>
</dbReference>
<proteinExistence type="predicted"/>
<evidence type="ECO:0000313" key="1">
    <source>
        <dbReference type="EMBL" id="TXG92197.1"/>
    </source>
</evidence>
<accession>A0A6P2CHD4</accession>
<dbReference type="EMBL" id="QRCM01000001">
    <property type="protein sequence ID" value="TXG92197.1"/>
    <property type="molecule type" value="Genomic_DNA"/>
</dbReference>
<dbReference type="Gene3D" id="1.10.357.10">
    <property type="entry name" value="Tetracycline Repressor, domain 2"/>
    <property type="match status" value="1"/>
</dbReference>
<dbReference type="Proteomes" id="UP000471120">
    <property type="component" value="Unassembled WGS sequence"/>
</dbReference>
<organism evidence="1 2">
    <name type="scientific">Rhodococcus rhodnii</name>
    <dbReference type="NCBI Taxonomy" id="38312"/>
    <lineage>
        <taxon>Bacteria</taxon>
        <taxon>Bacillati</taxon>
        <taxon>Actinomycetota</taxon>
        <taxon>Actinomycetes</taxon>
        <taxon>Mycobacteriales</taxon>
        <taxon>Nocardiaceae</taxon>
        <taxon>Rhodococcus</taxon>
    </lineage>
</organism>
<protein>
    <submittedName>
        <fullName evidence="1">Uncharacterized protein</fullName>
    </submittedName>
</protein>
<name>A0A6P2CHD4_9NOCA</name>